<keyword evidence="10" id="KW-1133">Transmembrane helix</keyword>
<dbReference type="GO" id="GO:0046872">
    <property type="term" value="F:metal ion binding"/>
    <property type="evidence" value="ECO:0007669"/>
    <property type="project" value="UniProtKB-UniRule"/>
</dbReference>
<organism evidence="12 13">
    <name type="scientific">Globisporangium ultimum (strain ATCC 200006 / CBS 805.95 / DAOM BR144)</name>
    <name type="common">Pythium ultimum</name>
    <dbReference type="NCBI Taxonomy" id="431595"/>
    <lineage>
        <taxon>Eukaryota</taxon>
        <taxon>Sar</taxon>
        <taxon>Stramenopiles</taxon>
        <taxon>Oomycota</taxon>
        <taxon>Peronosporomycetes</taxon>
        <taxon>Pythiales</taxon>
        <taxon>Pythiaceae</taxon>
        <taxon>Globisporangium</taxon>
    </lineage>
</organism>
<dbReference type="CDD" id="cd04056">
    <property type="entry name" value="Peptidases_S53"/>
    <property type="match status" value="1"/>
</dbReference>
<keyword evidence="5 9" id="KW-0106">Calcium</keyword>
<evidence type="ECO:0000313" key="13">
    <source>
        <dbReference type="Proteomes" id="UP000019132"/>
    </source>
</evidence>
<evidence type="ECO:0000313" key="12">
    <source>
        <dbReference type="EnsemblProtists" id="PYU1_T014295"/>
    </source>
</evidence>
<evidence type="ECO:0000256" key="1">
    <source>
        <dbReference type="ARBA" id="ARBA00022670"/>
    </source>
</evidence>
<dbReference type="InterPro" id="IPR015366">
    <property type="entry name" value="S53_propep"/>
</dbReference>
<dbReference type="STRING" id="431595.K3XAP6"/>
<dbReference type="OMA" id="ACREYHV"/>
<dbReference type="Pfam" id="PF09286">
    <property type="entry name" value="Pro-kuma_activ"/>
    <property type="match status" value="1"/>
</dbReference>
<evidence type="ECO:0000256" key="8">
    <source>
        <dbReference type="ARBA" id="ARBA00023619"/>
    </source>
</evidence>
<evidence type="ECO:0000256" key="5">
    <source>
        <dbReference type="ARBA" id="ARBA00022837"/>
    </source>
</evidence>
<keyword evidence="3 9" id="KW-0378">Hydrolase</keyword>
<feature type="binding site" evidence="9">
    <location>
        <position position="564"/>
    </location>
    <ligand>
        <name>Ca(2+)</name>
        <dbReference type="ChEBI" id="CHEBI:29108"/>
    </ligand>
</feature>
<protein>
    <recommendedName>
        <fullName evidence="8">subtilisin</fullName>
        <ecNumber evidence="8">3.4.21.62</ecNumber>
    </recommendedName>
</protein>
<dbReference type="EnsemblProtists" id="PYU1_T014295">
    <property type="protein sequence ID" value="PYU1_T014295"/>
    <property type="gene ID" value="PYU1_G014265"/>
</dbReference>
<reference evidence="13" key="1">
    <citation type="journal article" date="2010" name="Genome Biol.">
        <title>Genome sequence of the necrotrophic plant pathogen Pythium ultimum reveals original pathogenicity mechanisms and effector repertoire.</title>
        <authorList>
            <person name="Levesque C.A."/>
            <person name="Brouwer H."/>
            <person name="Cano L."/>
            <person name="Hamilton J.P."/>
            <person name="Holt C."/>
            <person name="Huitema E."/>
            <person name="Raffaele S."/>
            <person name="Robideau G.P."/>
            <person name="Thines M."/>
            <person name="Win J."/>
            <person name="Zerillo M.M."/>
            <person name="Beakes G.W."/>
            <person name="Boore J.L."/>
            <person name="Busam D."/>
            <person name="Dumas B."/>
            <person name="Ferriera S."/>
            <person name="Fuerstenberg S.I."/>
            <person name="Gachon C.M."/>
            <person name="Gaulin E."/>
            <person name="Govers F."/>
            <person name="Grenville-Briggs L."/>
            <person name="Horner N."/>
            <person name="Hostetler J."/>
            <person name="Jiang R.H."/>
            <person name="Johnson J."/>
            <person name="Krajaejun T."/>
            <person name="Lin H."/>
            <person name="Meijer H.J."/>
            <person name="Moore B."/>
            <person name="Morris P."/>
            <person name="Phuntmart V."/>
            <person name="Puiu D."/>
            <person name="Shetty J."/>
            <person name="Stajich J.E."/>
            <person name="Tripathy S."/>
            <person name="Wawra S."/>
            <person name="van West P."/>
            <person name="Whitty B.R."/>
            <person name="Coutinho P.M."/>
            <person name="Henrissat B."/>
            <person name="Martin F."/>
            <person name="Thomas P.D."/>
            <person name="Tyler B.M."/>
            <person name="De Vries R.P."/>
            <person name="Kamoun S."/>
            <person name="Yandell M."/>
            <person name="Tisserat N."/>
            <person name="Buell C.R."/>
        </authorList>
    </citation>
    <scope>NUCLEOTIDE SEQUENCE</scope>
    <source>
        <strain evidence="13">DAOM:BR144</strain>
    </source>
</reference>
<keyword evidence="13" id="KW-1185">Reference proteome</keyword>
<evidence type="ECO:0000256" key="3">
    <source>
        <dbReference type="ARBA" id="ARBA00022801"/>
    </source>
</evidence>
<keyword evidence="2 9" id="KW-0479">Metal-binding</keyword>
<comment type="cofactor">
    <cofactor evidence="9">
        <name>Ca(2+)</name>
        <dbReference type="ChEBI" id="CHEBI:29108"/>
    </cofactor>
    <text evidence="9">Binds 1 Ca(2+) ion per subunit.</text>
</comment>
<feature type="active site" description="Charge relay system" evidence="9">
    <location>
        <position position="292"/>
    </location>
</feature>
<dbReference type="SUPFAM" id="SSF52743">
    <property type="entry name" value="Subtilisin-like"/>
    <property type="match status" value="1"/>
</dbReference>
<feature type="binding site" evidence="9">
    <location>
        <position position="588"/>
    </location>
    <ligand>
        <name>Ca(2+)</name>
        <dbReference type="ChEBI" id="CHEBI:29108"/>
    </ligand>
</feature>
<evidence type="ECO:0000259" key="11">
    <source>
        <dbReference type="PROSITE" id="PS51695"/>
    </source>
</evidence>
<dbReference type="PANTHER" id="PTHR14218">
    <property type="entry name" value="PROTEASE S8 TRIPEPTIDYL PEPTIDASE I CLN2"/>
    <property type="match status" value="1"/>
</dbReference>
<dbReference type="PANTHER" id="PTHR14218:SF15">
    <property type="entry name" value="TRIPEPTIDYL-PEPTIDASE 1"/>
    <property type="match status" value="1"/>
</dbReference>
<feature type="binding site" evidence="9">
    <location>
        <position position="563"/>
    </location>
    <ligand>
        <name>Ca(2+)</name>
        <dbReference type="ChEBI" id="CHEBI:29108"/>
    </ligand>
</feature>
<dbReference type="Gene3D" id="3.40.50.200">
    <property type="entry name" value="Peptidase S8/S53 domain"/>
    <property type="match status" value="1"/>
</dbReference>
<reference evidence="12" key="3">
    <citation type="submission" date="2015-02" db="UniProtKB">
        <authorList>
            <consortium name="EnsemblProtists"/>
        </authorList>
    </citation>
    <scope>IDENTIFICATION</scope>
    <source>
        <strain evidence="12">DAOM BR144</strain>
    </source>
</reference>
<dbReference type="VEuPathDB" id="FungiDB:PYU1_G014265"/>
<dbReference type="PROSITE" id="PS51695">
    <property type="entry name" value="SEDOLISIN"/>
    <property type="match status" value="1"/>
</dbReference>
<evidence type="ECO:0000256" key="9">
    <source>
        <dbReference type="PROSITE-ProRule" id="PRU01032"/>
    </source>
</evidence>
<dbReference type="InParanoid" id="K3XAP6"/>
<evidence type="ECO:0000256" key="4">
    <source>
        <dbReference type="ARBA" id="ARBA00022825"/>
    </source>
</evidence>
<feature type="domain" description="Peptidase S53" evidence="11">
    <location>
        <begin position="209"/>
        <end position="610"/>
    </location>
</feature>
<feature type="active site" description="Charge relay system" evidence="9">
    <location>
        <position position="518"/>
    </location>
</feature>
<name>K3XAP6_GLOUD</name>
<sequence>MARRHAVQNAHAARWEERGRAPTTRLLQLRVALAAAKSDADLAALVMARSDVTSPEYGRYVRSNEELREHFRPHAHATLAMQRFVDGAKNAHAEANDVGDSWLMTLDVATAEHIFATQLFEFEHRNKQHELRVIRPRGEYAIPEDIADHVVFIDGLESFPTEKQATFMAKSDRHAVGTTLRQDRDPFVIKRHDATLNVDRAKKRVLPEVVTPAMIRQQYDIPDDISNWNGTHPKNTLVIGSFLQEFYTETDLKRFLTEYEPLAVRQDGGLKMPTTRGDCIAPNSHASKPTGEASLDVQVATSIARSDNIEMLCYTNLRDDSRPQAADNQEPFLTFLQDVNAMDSPPSVVSISYTDDECSVPRGYALAVNRELMKTAMKGITVLISAGDAGSQGSHLADFCNIPQCTQFLANFPASSPFVTAVGATTFDTTSSSSGKYREVVTTIKDGALITSGGGFSALFPRPAYQDAAVHAYLKRADNAGFSDYFNIQGRGYPDITGLGHAFPVYVDGEMLPTDGTSVSAPLLASMVVLLNKARLDAGAPVLGFLNPLLYQLYNVCPQVFGDVTEGDISCGSPDMGCCSKGHVATSGWDAASGVGTLRFTRFANDLESCIARIQASGKSQVDPFKGYAAASDVSLLSQSDMQQNGWTAGQRHASQVLLSASMIAGVVLLSVLISLRSNLFATARRNYRFHCNIREPAREYLLADDHAGQ</sequence>
<dbReference type="InterPro" id="IPR036852">
    <property type="entry name" value="Peptidase_S8/S53_dom_sf"/>
</dbReference>
<dbReference type="eggNOG" id="ENOG502QS2V">
    <property type="taxonomic scope" value="Eukaryota"/>
</dbReference>
<dbReference type="HOGENOM" id="CLU_013783_5_1_1"/>
<accession>K3XAP6</accession>
<evidence type="ECO:0000256" key="6">
    <source>
        <dbReference type="ARBA" id="ARBA00023145"/>
    </source>
</evidence>
<feature type="active site" description="Charge relay system" evidence="9">
    <location>
        <position position="296"/>
    </location>
</feature>
<dbReference type="GO" id="GO:0008240">
    <property type="term" value="F:tripeptidyl-peptidase activity"/>
    <property type="evidence" value="ECO:0007669"/>
    <property type="project" value="TreeGrafter"/>
</dbReference>
<feature type="transmembrane region" description="Helical" evidence="10">
    <location>
        <begin position="657"/>
        <end position="676"/>
    </location>
</feature>
<dbReference type="CDD" id="cd11377">
    <property type="entry name" value="Pro-peptidase_S53"/>
    <property type="match status" value="1"/>
</dbReference>
<comment type="catalytic activity">
    <reaction evidence="7">
        <text>Hydrolysis of proteins with broad specificity for peptide bonds, and a preference for a large uncharged residue in P1. Hydrolyzes peptide amides.</text>
        <dbReference type="EC" id="3.4.21.62"/>
    </reaction>
</comment>
<dbReference type="SMART" id="SM00944">
    <property type="entry name" value="Pro-kuma_activ"/>
    <property type="match status" value="1"/>
</dbReference>
<reference evidence="13" key="2">
    <citation type="submission" date="2010-04" db="EMBL/GenBank/DDBJ databases">
        <authorList>
            <person name="Buell R."/>
            <person name="Hamilton J."/>
            <person name="Hostetler J."/>
        </authorList>
    </citation>
    <scope>NUCLEOTIDE SEQUENCE [LARGE SCALE GENOMIC DNA]</scope>
    <source>
        <strain evidence="13">DAOM:BR144</strain>
    </source>
</reference>
<dbReference type="EC" id="3.4.21.62" evidence="8"/>
<evidence type="ECO:0000256" key="10">
    <source>
        <dbReference type="SAM" id="Phobius"/>
    </source>
</evidence>
<evidence type="ECO:0000256" key="2">
    <source>
        <dbReference type="ARBA" id="ARBA00022723"/>
    </source>
</evidence>
<keyword evidence="10" id="KW-0472">Membrane</keyword>
<keyword evidence="1 9" id="KW-0645">Protease</keyword>
<dbReference type="InterPro" id="IPR050819">
    <property type="entry name" value="Tripeptidyl-peptidase_I"/>
</dbReference>
<dbReference type="AlphaFoldDB" id="K3XAP6"/>
<dbReference type="InterPro" id="IPR030400">
    <property type="entry name" value="Sedolisin_dom"/>
</dbReference>
<dbReference type="Proteomes" id="UP000019132">
    <property type="component" value="Unassembled WGS sequence"/>
</dbReference>
<dbReference type="GO" id="GO:0004252">
    <property type="term" value="F:serine-type endopeptidase activity"/>
    <property type="evidence" value="ECO:0007669"/>
    <property type="project" value="UniProtKB-UniRule"/>
</dbReference>
<keyword evidence="6" id="KW-0865">Zymogen</keyword>
<dbReference type="EMBL" id="GL376566">
    <property type="status" value="NOT_ANNOTATED_CDS"/>
    <property type="molecule type" value="Genomic_DNA"/>
</dbReference>
<dbReference type="SUPFAM" id="SSF54897">
    <property type="entry name" value="Protease propeptides/inhibitors"/>
    <property type="match status" value="1"/>
</dbReference>
<evidence type="ECO:0000256" key="7">
    <source>
        <dbReference type="ARBA" id="ARBA00023529"/>
    </source>
</evidence>
<keyword evidence="10" id="KW-0812">Transmembrane</keyword>
<proteinExistence type="predicted"/>
<keyword evidence="4 9" id="KW-0720">Serine protease</keyword>
<feature type="binding site" evidence="9">
    <location>
        <position position="590"/>
    </location>
    <ligand>
        <name>Ca(2+)</name>
        <dbReference type="ChEBI" id="CHEBI:29108"/>
    </ligand>
</feature>
<dbReference type="GO" id="GO:0006508">
    <property type="term" value="P:proteolysis"/>
    <property type="evidence" value="ECO:0007669"/>
    <property type="project" value="UniProtKB-KW"/>
</dbReference>